<dbReference type="PANTHER" id="PTHR43004:SF6">
    <property type="entry name" value="FAD_NAD(P)-BINDING OXIDOREDUCTASE FAMILY PROTEIN"/>
    <property type="match status" value="1"/>
</dbReference>
<keyword evidence="2" id="KW-0274">FAD</keyword>
<evidence type="ECO:0000313" key="4">
    <source>
        <dbReference type="Proteomes" id="UP001515500"/>
    </source>
</evidence>
<dbReference type="Gene3D" id="3.50.50.60">
    <property type="entry name" value="FAD/NAD(P)-binding domain"/>
    <property type="match status" value="1"/>
</dbReference>
<evidence type="ECO:0000256" key="1">
    <source>
        <dbReference type="ARBA" id="ARBA00022630"/>
    </source>
</evidence>
<sequence length="718" mass="80373">MARDVAVKSLWRRCPSLRFAYPMRRGTLRHCSSSASSIDLQSNGGNRREEPYVPVLIVGAGPVGLVLSILLTKLGVKCGVIEKNMVFSQHPQAHFINNRTMELFYRMDGLAEEIERLQPPVDLWRKFIYCTSLSGSILGSVDHMQPQDFEKIISPTSVAHFSQYKLVRLLLKKLETLGFYICAPNDFESLNHKIICERKILMGHECHSVNFTDKGVTVGVSFLEGGKIVDRDIHCDILVGSDGARSTVRNLVGIDMKGERDLQKLVSVHFLSRDLGQYLLHERPGMLFFIFNPKAIGVLVAHDLYEGEFVLQIPYYPPQQMFEDFDFKVCEQIISNLVGWNLADVQILDAKPWAMHAEVAENFVSFDNRVILVGDAAHRFPPAGGFGMNTGIQDAHNLAWKISSLLNGIAPWSILQTYETERRPIAIFNTELSVQNFKAAMAVPAALGLDPTIANSVHQVMNSSIGSVLPSKLQKVALEGIFSIGRAQLSEFLLNEKNPLGSFRLAKLRRIFQEGKSLQLQFPAEDLGFRYYEGALVANAGHVPPQGTVESDGNSNRQLRKYVPSAKTGSRLPHMQLHALKSSNEDCFSTLDLISGDKFEFVLVIAPIKQSYDLARIALKVASEFKVPLKVCVIWPQGSASEKANGSDKELEPWSNYIDVEEVRRSPSVSWWDMCQMTSKGVILVRPDDHVAWTAESDAVKDPLLEMERVFTIILKRE</sequence>
<dbReference type="RefSeq" id="XP_039120919.1">
    <property type="nucleotide sequence ID" value="XM_039264985.1"/>
</dbReference>
<evidence type="ECO:0000259" key="3">
    <source>
        <dbReference type="Pfam" id="PF01494"/>
    </source>
</evidence>
<keyword evidence="1" id="KW-0285">Flavoprotein</keyword>
<dbReference type="GO" id="GO:0006744">
    <property type="term" value="P:ubiquinone biosynthetic process"/>
    <property type="evidence" value="ECO:0007669"/>
    <property type="project" value="TreeGrafter"/>
</dbReference>
<feature type="domain" description="FAD-binding" evidence="3">
    <location>
        <begin position="53"/>
        <end position="192"/>
    </location>
</feature>
<dbReference type="Gene3D" id="3.30.9.10">
    <property type="entry name" value="D-Amino Acid Oxidase, subunit A, domain 2"/>
    <property type="match status" value="1"/>
</dbReference>
<dbReference type="AlphaFoldDB" id="A0AB40B1L0"/>
<dbReference type="PRINTS" id="PR00420">
    <property type="entry name" value="RNGMNOXGNASE"/>
</dbReference>
<feature type="domain" description="FAD-binding" evidence="3">
    <location>
        <begin position="199"/>
        <end position="426"/>
    </location>
</feature>
<dbReference type="GO" id="GO:0071949">
    <property type="term" value="F:FAD binding"/>
    <property type="evidence" value="ECO:0007669"/>
    <property type="project" value="InterPro"/>
</dbReference>
<dbReference type="InterPro" id="IPR036188">
    <property type="entry name" value="FAD/NAD-bd_sf"/>
</dbReference>
<reference evidence="5" key="1">
    <citation type="submission" date="2025-08" db="UniProtKB">
        <authorList>
            <consortium name="RefSeq"/>
        </authorList>
    </citation>
    <scope>IDENTIFICATION</scope>
</reference>
<protein>
    <submittedName>
        <fullName evidence="5">2,4-dichlorophenol 6-monooxygenase isoform X1</fullName>
    </submittedName>
</protein>
<organism evidence="4 5">
    <name type="scientific">Dioscorea cayennensis subsp. rotundata</name>
    <name type="common">White Guinea yam</name>
    <name type="synonym">Dioscorea rotundata</name>
    <dbReference type="NCBI Taxonomy" id="55577"/>
    <lineage>
        <taxon>Eukaryota</taxon>
        <taxon>Viridiplantae</taxon>
        <taxon>Streptophyta</taxon>
        <taxon>Embryophyta</taxon>
        <taxon>Tracheophyta</taxon>
        <taxon>Spermatophyta</taxon>
        <taxon>Magnoliopsida</taxon>
        <taxon>Liliopsida</taxon>
        <taxon>Dioscoreales</taxon>
        <taxon>Dioscoreaceae</taxon>
        <taxon>Dioscorea</taxon>
    </lineage>
</organism>
<dbReference type="PANTHER" id="PTHR43004">
    <property type="entry name" value="TRK SYSTEM POTASSIUM UPTAKE PROTEIN"/>
    <property type="match status" value="1"/>
</dbReference>
<accession>A0AB40B1L0</accession>
<proteinExistence type="predicted"/>
<dbReference type="GeneID" id="120257522"/>
<evidence type="ECO:0000256" key="2">
    <source>
        <dbReference type="ARBA" id="ARBA00022827"/>
    </source>
</evidence>
<dbReference type="Proteomes" id="UP001515500">
    <property type="component" value="Unplaced"/>
</dbReference>
<dbReference type="Pfam" id="PF01494">
    <property type="entry name" value="FAD_binding_3"/>
    <property type="match status" value="2"/>
</dbReference>
<dbReference type="Gene3D" id="3.40.30.120">
    <property type="match status" value="1"/>
</dbReference>
<dbReference type="InterPro" id="IPR002938">
    <property type="entry name" value="FAD-bd"/>
</dbReference>
<keyword evidence="4" id="KW-1185">Reference proteome</keyword>
<dbReference type="GO" id="GO:0016709">
    <property type="term" value="F:oxidoreductase activity, acting on paired donors, with incorporation or reduction of molecular oxygen, NAD(P)H as one donor, and incorporation of one atom of oxygen"/>
    <property type="evidence" value="ECO:0007669"/>
    <property type="project" value="UniProtKB-ARBA"/>
</dbReference>
<dbReference type="InterPro" id="IPR050641">
    <property type="entry name" value="RIFMO-like"/>
</dbReference>
<dbReference type="SUPFAM" id="SSF51905">
    <property type="entry name" value="FAD/NAD(P)-binding domain"/>
    <property type="match status" value="1"/>
</dbReference>
<gene>
    <name evidence="5" type="primary">LOC120257522</name>
</gene>
<evidence type="ECO:0000313" key="5">
    <source>
        <dbReference type="RefSeq" id="XP_039120919.1"/>
    </source>
</evidence>
<dbReference type="GO" id="GO:0005739">
    <property type="term" value="C:mitochondrion"/>
    <property type="evidence" value="ECO:0007669"/>
    <property type="project" value="TreeGrafter"/>
</dbReference>
<name>A0AB40B1L0_DIOCR</name>